<keyword evidence="2" id="KW-1185">Reference proteome</keyword>
<evidence type="ECO:0000313" key="2">
    <source>
        <dbReference type="Proteomes" id="UP000790377"/>
    </source>
</evidence>
<dbReference type="EMBL" id="MU268796">
    <property type="protein sequence ID" value="KAH7903717.1"/>
    <property type="molecule type" value="Genomic_DNA"/>
</dbReference>
<sequence>MRQNVQSTNDAKLRKALENMRYKACTEDDIAFLCSRIASDSLDGPSLRDPKFRDVSIITAWNSQKDRINELGAVRFAADHGQELVSFFSDDKWAESDQSIHHSAKKSKQVAHCSDIIGIEDQKALWELSAHTSDHLPAKLDLCIGMPIMIRHNDATELCITKGQEGIVAGWQVGTGTKGQQVLDTLFVKLVNPPTDVQIEGLPANVVPIPRSTTTVAVHLQNDSIKRVVRQQVNILHNFAMTDYTSQGKTRPYNVVDLQHCGSHQSYYTCLSRSASADGTVIMGSFDRRKITGGASGWLRQEYRMLELLDEISLLRYNGELPDSIQGHRRNTLISLYRQWKGDLYVPSRVPDQVKWSAADPLELDDSLESVEWKILNKKDLKAVFVPAQGSIPLQHATPAKRKEVETEDDRPAKKSKTTKNYDGIVDSTGLKWDAINYSCAYDSLFTILFNLWLASPQRWNKHLKNFTPFTDMLLRGFQKTYHHSATLEDARDAVRKMLTSYNSTTFPTGPVSTSASELAHTMMGTDSDPSAWIRCRECGVKVPINKKMSHTYCPVVDEPMSTSDWLTKKWKSTENTTFKCLSCDTFVQGQWQSDSPPKIIILDVYNQPLSIALTVHARGNKLNTKLHLKGVIYYKCNHFTSIIVDHEGRIKFHDGIQSPSLEDSGVFTSTIDCIDLSNWKDAQACLVVYARSL</sequence>
<gene>
    <name evidence="1" type="ORF">BJ138DRAFT_1020204</name>
</gene>
<proteinExistence type="predicted"/>
<name>A0ACB7ZS89_9AGAM</name>
<protein>
    <submittedName>
        <fullName evidence="1">Uncharacterized protein</fullName>
    </submittedName>
</protein>
<organism evidence="1 2">
    <name type="scientific">Hygrophoropsis aurantiaca</name>
    <dbReference type="NCBI Taxonomy" id="72124"/>
    <lineage>
        <taxon>Eukaryota</taxon>
        <taxon>Fungi</taxon>
        <taxon>Dikarya</taxon>
        <taxon>Basidiomycota</taxon>
        <taxon>Agaricomycotina</taxon>
        <taxon>Agaricomycetes</taxon>
        <taxon>Agaricomycetidae</taxon>
        <taxon>Boletales</taxon>
        <taxon>Coniophorineae</taxon>
        <taxon>Hygrophoropsidaceae</taxon>
        <taxon>Hygrophoropsis</taxon>
    </lineage>
</organism>
<dbReference type="Proteomes" id="UP000790377">
    <property type="component" value="Unassembled WGS sequence"/>
</dbReference>
<comment type="caution">
    <text evidence="1">The sequence shown here is derived from an EMBL/GenBank/DDBJ whole genome shotgun (WGS) entry which is preliminary data.</text>
</comment>
<evidence type="ECO:0000313" key="1">
    <source>
        <dbReference type="EMBL" id="KAH7903717.1"/>
    </source>
</evidence>
<reference evidence="1" key="1">
    <citation type="journal article" date="2021" name="New Phytol.">
        <title>Evolutionary innovations through gain and loss of genes in the ectomycorrhizal Boletales.</title>
        <authorList>
            <person name="Wu G."/>
            <person name="Miyauchi S."/>
            <person name="Morin E."/>
            <person name="Kuo A."/>
            <person name="Drula E."/>
            <person name="Varga T."/>
            <person name="Kohler A."/>
            <person name="Feng B."/>
            <person name="Cao Y."/>
            <person name="Lipzen A."/>
            <person name="Daum C."/>
            <person name="Hundley H."/>
            <person name="Pangilinan J."/>
            <person name="Johnson J."/>
            <person name="Barry K."/>
            <person name="LaButti K."/>
            <person name="Ng V."/>
            <person name="Ahrendt S."/>
            <person name="Min B."/>
            <person name="Choi I.G."/>
            <person name="Park H."/>
            <person name="Plett J.M."/>
            <person name="Magnuson J."/>
            <person name="Spatafora J.W."/>
            <person name="Nagy L.G."/>
            <person name="Henrissat B."/>
            <person name="Grigoriev I.V."/>
            <person name="Yang Z.L."/>
            <person name="Xu J."/>
            <person name="Martin F.M."/>
        </authorList>
    </citation>
    <scope>NUCLEOTIDE SEQUENCE</scope>
    <source>
        <strain evidence="1">ATCC 28755</strain>
    </source>
</reference>
<accession>A0ACB7ZS89</accession>